<organism evidence="2">
    <name type="scientific">Anopheles darlingi</name>
    <name type="common">Mosquito</name>
    <dbReference type="NCBI Taxonomy" id="43151"/>
    <lineage>
        <taxon>Eukaryota</taxon>
        <taxon>Metazoa</taxon>
        <taxon>Ecdysozoa</taxon>
        <taxon>Arthropoda</taxon>
        <taxon>Hexapoda</taxon>
        <taxon>Insecta</taxon>
        <taxon>Pterygota</taxon>
        <taxon>Neoptera</taxon>
        <taxon>Endopterygota</taxon>
        <taxon>Diptera</taxon>
        <taxon>Nematocera</taxon>
        <taxon>Culicoidea</taxon>
        <taxon>Culicidae</taxon>
        <taxon>Anophelinae</taxon>
        <taxon>Anopheles</taxon>
    </lineage>
</organism>
<accession>A0A2M4D042</accession>
<evidence type="ECO:0000256" key="1">
    <source>
        <dbReference type="SAM" id="SignalP"/>
    </source>
</evidence>
<protein>
    <submittedName>
        <fullName evidence="2">Putative secreted protein</fullName>
    </submittedName>
</protein>
<dbReference type="EMBL" id="GGFL01006774">
    <property type="protein sequence ID" value="MBW70952.1"/>
    <property type="molecule type" value="Transcribed_RNA"/>
</dbReference>
<sequence length="75" mass="8437">MGAKSWIKLLLLSCTSAFNAAFAFVYHATGQTSQAIFLSPHPHPPFIIPLQRIMHDTTIKLICGSRKVMFYVRDT</sequence>
<name>A0A2M4D042_ANODA</name>
<proteinExistence type="predicted"/>
<evidence type="ECO:0000313" key="2">
    <source>
        <dbReference type="EMBL" id="MBW70952.1"/>
    </source>
</evidence>
<reference evidence="2" key="1">
    <citation type="submission" date="2018-01" db="EMBL/GenBank/DDBJ databases">
        <title>An insight into the sialome of Amazonian anophelines.</title>
        <authorList>
            <person name="Ribeiro J.M."/>
            <person name="Scarpassa V."/>
            <person name="Calvo E."/>
        </authorList>
    </citation>
    <scope>NUCLEOTIDE SEQUENCE</scope>
</reference>
<dbReference type="AlphaFoldDB" id="A0A2M4D042"/>
<feature type="signal peptide" evidence="1">
    <location>
        <begin position="1"/>
        <end position="17"/>
    </location>
</feature>
<keyword evidence="1" id="KW-0732">Signal</keyword>
<feature type="chain" id="PRO_5014934707" evidence="1">
    <location>
        <begin position="18"/>
        <end position="75"/>
    </location>
</feature>